<evidence type="ECO:0000313" key="2">
    <source>
        <dbReference type="Proteomes" id="UP001371305"/>
    </source>
</evidence>
<evidence type="ECO:0008006" key="3">
    <source>
        <dbReference type="Google" id="ProtNLM"/>
    </source>
</evidence>
<dbReference type="EMBL" id="JBBUKT010000018">
    <property type="protein sequence ID" value="MEK7954368.1"/>
    <property type="molecule type" value="Genomic_DNA"/>
</dbReference>
<dbReference type="Proteomes" id="UP001371305">
    <property type="component" value="Unassembled WGS sequence"/>
</dbReference>
<gene>
    <name evidence="1" type="ORF">WKV53_27875</name>
</gene>
<comment type="caution">
    <text evidence="1">The sequence shown here is derived from an EMBL/GenBank/DDBJ whole genome shotgun (WGS) entry which is preliminary data.</text>
</comment>
<proteinExistence type="predicted"/>
<organism evidence="1 2">
    <name type="scientific">Luteolibacter soli</name>
    <dbReference type="NCBI Taxonomy" id="3135280"/>
    <lineage>
        <taxon>Bacteria</taxon>
        <taxon>Pseudomonadati</taxon>
        <taxon>Verrucomicrobiota</taxon>
        <taxon>Verrucomicrobiia</taxon>
        <taxon>Verrucomicrobiales</taxon>
        <taxon>Verrucomicrobiaceae</taxon>
        <taxon>Luteolibacter</taxon>
    </lineage>
</organism>
<dbReference type="RefSeq" id="WP_341408137.1">
    <property type="nucleotide sequence ID" value="NZ_JBBUKT010000018.1"/>
</dbReference>
<evidence type="ECO:0000313" key="1">
    <source>
        <dbReference type="EMBL" id="MEK7954368.1"/>
    </source>
</evidence>
<reference evidence="1 2" key="1">
    <citation type="submission" date="2024-04" db="EMBL/GenBank/DDBJ databases">
        <title>Luteolibacter sp. isolated from soil.</title>
        <authorList>
            <person name="An J."/>
        </authorList>
    </citation>
    <scope>NUCLEOTIDE SEQUENCE [LARGE SCALE GENOMIC DNA]</scope>
    <source>
        <strain evidence="1 2">Y139</strain>
    </source>
</reference>
<accession>A0ABU9B3G7</accession>
<sequence>MNGTELARQLAPILHEQAVQRGHDPWHPYAFAVAEANGNDIDVESVDPSAHLLNGGRAVFLPSDRLILHQNSEDLFTPAFLVAHEIGHALLGDGNGEVDVIDPARAVEPSAVGSERVVEKSVRRASLPTR</sequence>
<keyword evidence="2" id="KW-1185">Reference proteome</keyword>
<name>A0ABU9B3G7_9BACT</name>
<protein>
    <recommendedName>
        <fullName evidence="3">IrrE N-terminal-like domain-containing protein</fullName>
    </recommendedName>
</protein>